<reference evidence="1 2" key="1">
    <citation type="submission" date="2019-09" db="EMBL/GenBank/DDBJ databases">
        <title>Isolation and identification of active actinomycetes.</title>
        <authorList>
            <person name="Yu Z."/>
            <person name="Han C."/>
            <person name="Yu B."/>
        </authorList>
    </citation>
    <scope>NUCLEOTIDE SEQUENCE [LARGE SCALE GENOMIC DNA]</scope>
    <source>
        <strain evidence="1 2">NEAU-H2</strain>
    </source>
</reference>
<protein>
    <submittedName>
        <fullName evidence="1">Uncharacterized protein</fullName>
    </submittedName>
</protein>
<dbReference type="EMBL" id="WBKG01000042">
    <property type="protein sequence ID" value="KAB1979466.1"/>
    <property type="molecule type" value="Genomic_DNA"/>
</dbReference>
<name>A0A7J5D7X2_9ACTN</name>
<gene>
    <name evidence="1" type="ORF">F8144_36250</name>
</gene>
<evidence type="ECO:0000313" key="1">
    <source>
        <dbReference type="EMBL" id="KAB1979466.1"/>
    </source>
</evidence>
<accession>A0A7J5D7X2</accession>
<keyword evidence="2" id="KW-1185">Reference proteome</keyword>
<dbReference type="AlphaFoldDB" id="A0A7J5D7X2"/>
<dbReference type="RefSeq" id="WP_151473663.1">
    <property type="nucleotide sequence ID" value="NZ_WBKG01000042.1"/>
</dbReference>
<proteinExistence type="predicted"/>
<organism evidence="1 2">
    <name type="scientific">Streptomyces triticiradicis</name>
    <dbReference type="NCBI Taxonomy" id="2651189"/>
    <lineage>
        <taxon>Bacteria</taxon>
        <taxon>Bacillati</taxon>
        <taxon>Actinomycetota</taxon>
        <taxon>Actinomycetes</taxon>
        <taxon>Kitasatosporales</taxon>
        <taxon>Streptomycetaceae</taxon>
        <taxon>Streptomyces</taxon>
    </lineage>
</organism>
<evidence type="ECO:0000313" key="2">
    <source>
        <dbReference type="Proteomes" id="UP000442990"/>
    </source>
</evidence>
<sequence>MRNQQLFETAVRDGIQVLKLIQQGVFAGPAFTTADASTEAAKTGGWTFKEIEAEAERRFAAQ</sequence>
<dbReference type="Proteomes" id="UP000442990">
    <property type="component" value="Unassembled WGS sequence"/>
</dbReference>
<comment type="caution">
    <text evidence="1">The sequence shown here is derived from an EMBL/GenBank/DDBJ whole genome shotgun (WGS) entry which is preliminary data.</text>
</comment>